<name>A0A7S9QD32_9RHOB</name>
<sequence length="103" mass="10671">MIRIALPALALLAACEPGDPVGRDGTLSIVATSRSEAFVAGEICEVSLGGEAATFATPALLAVPSRADGSPAVDSMSCTHEGVILPLDQTVRDRTSQVEFRFQ</sequence>
<dbReference type="AlphaFoldDB" id="A0A7S9QD32"/>
<protein>
    <submittedName>
        <fullName evidence="1">Uncharacterized protein</fullName>
    </submittedName>
</protein>
<dbReference type="EMBL" id="CP064942">
    <property type="protein sequence ID" value="QPH53947.1"/>
    <property type="molecule type" value="Genomic_DNA"/>
</dbReference>
<gene>
    <name evidence="1" type="ORF">I0K15_19595</name>
</gene>
<evidence type="ECO:0000313" key="1">
    <source>
        <dbReference type="EMBL" id="QPH53947.1"/>
    </source>
</evidence>
<dbReference type="RefSeq" id="WP_196103156.1">
    <property type="nucleotide sequence ID" value="NZ_CP064942.1"/>
</dbReference>
<accession>A0A7S9QD32</accession>
<dbReference type="PROSITE" id="PS51257">
    <property type="entry name" value="PROKAR_LIPOPROTEIN"/>
    <property type="match status" value="1"/>
</dbReference>
<dbReference type="KEGG" id="poz:I0K15_19595"/>
<proteinExistence type="predicted"/>
<organism evidence="1 2">
    <name type="scientific">Pontivivens ytuae</name>
    <dbReference type="NCBI Taxonomy" id="2789856"/>
    <lineage>
        <taxon>Bacteria</taxon>
        <taxon>Pseudomonadati</taxon>
        <taxon>Pseudomonadota</taxon>
        <taxon>Alphaproteobacteria</taxon>
        <taxon>Rhodobacterales</taxon>
        <taxon>Paracoccaceae</taxon>
        <taxon>Pontivivens</taxon>
    </lineage>
</organism>
<evidence type="ECO:0000313" key="2">
    <source>
        <dbReference type="Proteomes" id="UP000594800"/>
    </source>
</evidence>
<keyword evidence="2" id="KW-1185">Reference proteome</keyword>
<reference evidence="1 2" key="1">
    <citation type="submission" date="2020-11" db="EMBL/GenBank/DDBJ databases">
        <title>Description of Pontivivens ytuae sp. nov. isolated from deep sea sediment of Mariana Trench.</title>
        <authorList>
            <person name="Wang Z."/>
            <person name="Sun Q.-L."/>
            <person name="Xu X.-D."/>
            <person name="Tang Y.-Z."/>
            <person name="Zhang J."/>
        </authorList>
    </citation>
    <scope>NUCLEOTIDE SEQUENCE [LARGE SCALE GENOMIC DNA]</scope>
    <source>
        <strain evidence="1 2">MT2928</strain>
    </source>
</reference>
<dbReference type="Proteomes" id="UP000594800">
    <property type="component" value="Chromosome"/>
</dbReference>